<dbReference type="InterPro" id="IPR007685">
    <property type="entry name" value="RelA_SpoT"/>
</dbReference>
<dbReference type="PANTHER" id="PTHR47837">
    <property type="entry name" value="GTP PYROPHOSPHOKINASE YJBM"/>
    <property type="match status" value="1"/>
</dbReference>
<dbReference type="AlphaFoldDB" id="A0A2T0BLJ3"/>
<dbReference type="Gene3D" id="1.10.287.860">
    <property type="entry name" value="Nucleotidyltransferase"/>
    <property type="match status" value="1"/>
</dbReference>
<dbReference type="Gene3D" id="3.30.460.10">
    <property type="entry name" value="Beta Polymerase, domain 2"/>
    <property type="match status" value="1"/>
</dbReference>
<dbReference type="EC" id="2.7.6.5" evidence="3"/>
<dbReference type="Pfam" id="PF04607">
    <property type="entry name" value="RelA_SpoT"/>
    <property type="match status" value="1"/>
</dbReference>
<dbReference type="Proteomes" id="UP000239471">
    <property type="component" value="Unassembled WGS sequence"/>
</dbReference>
<sequence>MYVEDWFLVWIINIIVGKYEINGGIRIVMRKLEKVDELFPKNGDLLVPKEIKKERDKMEETTLIYRSALREISTKLNVLDDEFRVRRKRNPIEYMKSRVKSIESIMEKLKRRGFEVGVESAKKNLNDIAGIRVVCSFVSDIYEVAELLKGQYDVTLVEEKDYIKAPKANGYRSLHMVVQIPIFLSDHVANVRVEVQIRTIAMDFWASLEHKLYYKIGTENHEHIRSDLKECADVIASTDMRMQEIQREVEKIR</sequence>
<evidence type="ECO:0000313" key="3">
    <source>
        <dbReference type="EMBL" id="PRR84652.1"/>
    </source>
</evidence>
<evidence type="ECO:0000259" key="2">
    <source>
        <dbReference type="SMART" id="SM00954"/>
    </source>
</evidence>
<dbReference type="EMBL" id="PVXQ01000001">
    <property type="protein sequence ID" value="PRR84652.1"/>
    <property type="molecule type" value="Genomic_DNA"/>
</dbReference>
<dbReference type="GO" id="GO:0015970">
    <property type="term" value="P:guanosine tetraphosphate biosynthetic process"/>
    <property type="evidence" value="ECO:0007669"/>
    <property type="project" value="UniProtKB-UniPathway"/>
</dbReference>
<keyword evidence="4" id="KW-1185">Reference proteome</keyword>
<organism evidence="3 4">
    <name type="scientific">Clostridium vincentii</name>
    <dbReference type="NCBI Taxonomy" id="52704"/>
    <lineage>
        <taxon>Bacteria</taxon>
        <taxon>Bacillati</taxon>
        <taxon>Bacillota</taxon>
        <taxon>Clostridia</taxon>
        <taxon>Eubacteriales</taxon>
        <taxon>Clostridiaceae</taxon>
        <taxon>Clostridium</taxon>
    </lineage>
</organism>
<comment type="caution">
    <text evidence="3">The sequence shown here is derived from an EMBL/GenBank/DDBJ whole genome shotgun (WGS) entry which is preliminary data.</text>
</comment>
<accession>A0A2T0BLJ3</accession>
<reference evidence="3 4" key="1">
    <citation type="submission" date="2018-03" db="EMBL/GenBank/DDBJ databases">
        <title>Genome sequence of Clostridium vincentii DSM 10228.</title>
        <authorList>
            <person name="Poehlein A."/>
            <person name="Daniel R."/>
        </authorList>
    </citation>
    <scope>NUCLEOTIDE SEQUENCE [LARGE SCALE GENOMIC DNA]</scope>
    <source>
        <strain evidence="3 4">DSM 10228</strain>
    </source>
</reference>
<keyword evidence="3" id="KW-0418">Kinase</keyword>
<dbReference type="SUPFAM" id="SSF81301">
    <property type="entry name" value="Nucleotidyltransferase"/>
    <property type="match status" value="1"/>
</dbReference>
<dbReference type="CDD" id="cd05399">
    <property type="entry name" value="NT_Rel-Spo_like"/>
    <property type="match status" value="1"/>
</dbReference>
<protein>
    <submittedName>
        <fullName evidence="3">GTP pyrophosphokinase YwaC</fullName>
        <ecNumber evidence="3">2.7.6.5</ecNumber>
    </submittedName>
</protein>
<feature type="domain" description="RelA/SpoT" evidence="2">
    <location>
        <begin position="97"/>
        <end position="220"/>
    </location>
</feature>
<dbReference type="GO" id="GO:0016301">
    <property type="term" value="F:kinase activity"/>
    <property type="evidence" value="ECO:0007669"/>
    <property type="project" value="UniProtKB-KW"/>
</dbReference>
<dbReference type="InterPro" id="IPR052366">
    <property type="entry name" value="GTP_Pyrophosphokinase"/>
</dbReference>
<dbReference type="SMART" id="SM00954">
    <property type="entry name" value="RelA_SpoT"/>
    <property type="match status" value="1"/>
</dbReference>
<comment type="pathway">
    <text evidence="1">Purine metabolism; ppGpp biosynthesis; ppGpp from GTP: step 1/2.</text>
</comment>
<gene>
    <name evidence="3" type="primary">ywaC</name>
    <name evidence="3" type="ORF">CLVI_01750</name>
</gene>
<proteinExistence type="predicted"/>
<evidence type="ECO:0000313" key="4">
    <source>
        <dbReference type="Proteomes" id="UP000239471"/>
    </source>
</evidence>
<evidence type="ECO:0000256" key="1">
    <source>
        <dbReference type="ARBA" id="ARBA00004976"/>
    </source>
</evidence>
<dbReference type="PANTHER" id="PTHR47837:SF2">
    <property type="entry name" value="GTP PYROPHOSPHOKINASE YWAC"/>
    <property type="match status" value="1"/>
</dbReference>
<dbReference type="GO" id="GO:0008728">
    <property type="term" value="F:GTP diphosphokinase activity"/>
    <property type="evidence" value="ECO:0007669"/>
    <property type="project" value="UniProtKB-EC"/>
</dbReference>
<dbReference type="InterPro" id="IPR043519">
    <property type="entry name" value="NT_sf"/>
</dbReference>
<name>A0A2T0BLJ3_9CLOT</name>
<dbReference type="UniPathway" id="UPA00908">
    <property type="reaction ID" value="UER00884"/>
</dbReference>
<keyword evidence="3" id="KW-0808">Transferase</keyword>